<keyword evidence="1" id="KW-0472">Membrane</keyword>
<dbReference type="EMBL" id="MN739095">
    <property type="protein sequence ID" value="QHS88345.1"/>
    <property type="molecule type" value="Genomic_DNA"/>
</dbReference>
<protein>
    <submittedName>
        <fullName evidence="2">Uncharacterized protein</fullName>
    </submittedName>
</protein>
<feature type="transmembrane region" description="Helical" evidence="1">
    <location>
        <begin position="195"/>
        <end position="214"/>
    </location>
</feature>
<reference evidence="2" key="1">
    <citation type="journal article" date="2020" name="Nature">
        <title>Giant virus diversity and host interactions through global metagenomics.</title>
        <authorList>
            <person name="Schulz F."/>
            <person name="Roux S."/>
            <person name="Paez-Espino D."/>
            <person name="Jungbluth S."/>
            <person name="Walsh D.A."/>
            <person name="Denef V.J."/>
            <person name="McMahon K.D."/>
            <person name="Konstantinidis K.T."/>
            <person name="Eloe-Fadrosh E.A."/>
            <person name="Kyrpides N.C."/>
            <person name="Woyke T."/>
        </authorList>
    </citation>
    <scope>NUCLEOTIDE SEQUENCE</scope>
    <source>
        <strain evidence="2">GVMAG-M-3300010158-55</strain>
    </source>
</reference>
<accession>A0A6C0B7W8</accession>
<dbReference type="AlphaFoldDB" id="A0A6C0B7W8"/>
<sequence>MSDSNTYPYSKYILQPELLGASPKAGINPLKNDVKALISYVEVLTSGRSNAQSINPLGNRYFMDTGGKCKDSAGVKQTRYVYINNIPDGNIPFISSAMGQNMTSFEGLVPGVLGNIAYINPAKLFKAFDKESPCQKIKMPIRDINNNQTVEEKHVCESDIKEYNPCWFYNRVNPVTGVPCRSGMTTRTIPDDKMVQVYAASIYLLGAYLLFRLVQK</sequence>
<evidence type="ECO:0000313" key="2">
    <source>
        <dbReference type="EMBL" id="QHS88345.1"/>
    </source>
</evidence>
<keyword evidence="1" id="KW-0812">Transmembrane</keyword>
<name>A0A6C0B7W8_9ZZZZ</name>
<proteinExistence type="predicted"/>
<evidence type="ECO:0000256" key="1">
    <source>
        <dbReference type="SAM" id="Phobius"/>
    </source>
</evidence>
<organism evidence="2">
    <name type="scientific">viral metagenome</name>
    <dbReference type="NCBI Taxonomy" id="1070528"/>
    <lineage>
        <taxon>unclassified sequences</taxon>
        <taxon>metagenomes</taxon>
        <taxon>organismal metagenomes</taxon>
    </lineage>
</organism>
<keyword evidence="1" id="KW-1133">Transmembrane helix</keyword>